<accession>A0A5C5X9M2</accession>
<dbReference type="InterPro" id="IPR004394">
    <property type="entry name" value="Iojap/RsfS/C7orf30"/>
</dbReference>
<organism evidence="3 4">
    <name type="scientific">Rubinisphaera italica</name>
    <dbReference type="NCBI Taxonomy" id="2527969"/>
    <lineage>
        <taxon>Bacteria</taxon>
        <taxon>Pseudomonadati</taxon>
        <taxon>Planctomycetota</taxon>
        <taxon>Planctomycetia</taxon>
        <taxon>Planctomycetales</taxon>
        <taxon>Planctomycetaceae</taxon>
        <taxon>Rubinisphaera</taxon>
    </lineage>
</organism>
<comment type="caution">
    <text evidence="3">The sequence shown here is derived from an EMBL/GenBank/DDBJ whole genome shotgun (WGS) entry which is preliminary data.</text>
</comment>
<dbReference type="NCBIfam" id="TIGR00090">
    <property type="entry name" value="rsfS_iojap_ybeB"/>
    <property type="match status" value="1"/>
</dbReference>
<dbReference type="PANTHER" id="PTHR21043:SF0">
    <property type="entry name" value="MITOCHONDRIAL ASSEMBLY OF RIBOSOMAL LARGE SUBUNIT PROTEIN 1"/>
    <property type="match status" value="1"/>
</dbReference>
<keyword evidence="2" id="KW-0963">Cytoplasm</keyword>
<comment type="similarity">
    <text evidence="1 2">Belongs to the Iojap/RsfS family.</text>
</comment>
<dbReference type="HAMAP" id="MF_01477">
    <property type="entry name" value="Iojap_RsfS"/>
    <property type="match status" value="1"/>
</dbReference>
<keyword evidence="4" id="KW-1185">Reference proteome</keyword>
<dbReference type="PANTHER" id="PTHR21043">
    <property type="entry name" value="IOJAP SUPERFAMILY ORTHOLOG"/>
    <property type="match status" value="1"/>
</dbReference>
<sequence>MHEQTETVIDQSEATTIFERSPEQLAKSLDLACQCAKIADELKGSDIVVLDLTKLTPEFDYFVIATGNSRRQLHAIVEEADTLLEKSGSNRISLEGYSGNNWILQDYGDIVLHAFDPENRELYDLERLWADATHVDWQAHLAKSN</sequence>
<dbReference type="GO" id="GO:0042256">
    <property type="term" value="P:cytosolic ribosome assembly"/>
    <property type="evidence" value="ECO:0007669"/>
    <property type="project" value="UniProtKB-UniRule"/>
</dbReference>
<dbReference type="GO" id="GO:0090071">
    <property type="term" value="P:negative regulation of ribosome biogenesis"/>
    <property type="evidence" value="ECO:0007669"/>
    <property type="project" value="UniProtKB-UniRule"/>
</dbReference>
<comment type="subunit">
    <text evidence="2">Interacts with ribosomal protein uL14 (rplN).</text>
</comment>
<dbReference type="Pfam" id="PF02410">
    <property type="entry name" value="RsfS"/>
    <property type="match status" value="1"/>
</dbReference>
<evidence type="ECO:0000256" key="1">
    <source>
        <dbReference type="ARBA" id="ARBA00010574"/>
    </source>
</evidence>
<evidence type="ECO:0000313" key="3">
    <source>
        <dbReference type="EMBL" id="TWT59508.1"/>
    </source>
</evidence>
<comment type="function">
    <text evidence="2">Functions as a ribosomal silencing factor. Interacts with ribosomal protein uL14 (rplN), blocking formation of intersubunit bridge B8. Prevents association of the 30S and 50S ribosomal subunits and the formation of functional ribosomes, thus repressing translation.</text>
</comment>
<keyword evidence="2" id="KW-0678">Repressor</keyword>
<evidence type="ECO:0000256" key="2">
    <source>
        <dbReference type="HAMAP-Rule" id="MF_01477"/>
    </source>
</evidence>
<reference evidence="3 4" key="1">
    <citation type="submission" date="2019-02" db="EMBL/GenBank/DDBJ databases">
        <title>Deep-cultivation of Planctomycetes and their phenomic and genomic characterization uncovers novel biology.</title>
        <authorList>
            <person name="Wiegand S."/>
            <person name="Jogler M."/>
            <person name="Boedeker C."/>
            <person name="Pinto D."/>
            <person name="Vollmers J."/>
            <person name="Rivas-Marin E."/>
            <person name="Kohn T."/>
            <person name="Peeters S.H."/>
            <person name="Heuer A."/>
            <person name="Rast P."/>
            <person name="Oberbeckmann S."/>
            <person name="Bunk B."/>
            <person name="Jeske O."/>
            <person name="Meyerdierks A."/>
            <person name="Storesund J.E."/>
            <person name="Kallscheuer N."/>
            <person name="Luecker S."/>
            <person name="Lage O.M."/>
            <person name="Pohl T."/>
            <person name="Merkel B.J."/>
            <person name="Hornburger P."/>
            <person name="Mueller R.-W."/>
            <person name="Bruemmer F."/>
            <person name="Labrenz M."/>
            <person name="Spormann A.M."/>
            <person name="Op Den Camp H."/>
            <person name="Overmann J."/>
            <person name="Amann R."/>
            <person name="Jetten M.S.M."/>
            <person name="Mascher T."/>
            <person name="Medema M.H."/>
            <person name="Devos D.P."/>
            <person name="Kaster A.-K."/>
            <person name="Ovreas L."/>
            <person name="Rohde M."/>
            <person name="Galperin M.Y."/>
            <person name="Jogler C."/>
        </authorList>
    </citation>
    <scope>NUCLEOTIDE SEQUENCE [LARGE SCALE GENOMIC DNA]</scope>
    <source>
        <strain evidence="3 4">Pan54</strain>
    </source>
</reference>
<keyword evidence="2" id="KW-0810">Translation regulation</keyword>
<protein>
    <recommendedName>
        <fullName evidence="2">Ribosomal silencing factor RsfS</fullName>
    </recommendedName>
</protein>
<dbReference type="GO" id="GO:0043023">
    <property type="term" value="F:ribosomal large subunit binding"/>
    <property type="evidence" value="ECO:0007669"/>
    <property type="project" value="TreeGrafter"/>
</dbReference>
<evidence type="ECO:0000313" key="4">
    <source>
        <dbReference type="Proteomes" id="UP000316095"/>
    </source>
</evidence>
<dbReference type="AlphaFoldDB" id="A0A5C5X9M2"/>
<proteinExistence type="inferred from homology"/>
<dbReference type="Proteomes" id="UP000316095">
    <property type="component" value="Unassembled WGS sequence"/>
</dbReference>
<gene>
    <name evidence="2 3" type="primary">rsfS</name>
    <name evidence="3" type="ORF">Pan54_02150</name>
</gene>
<dbReference type="GO" id="GO:0005737">
    <property type="term" value="C:cytoplasm"/>
    <property type="evidence" value="ECO:0007669"/>
    <property type="project" value="UniProtKB-SubCell"/>
</dbReference>
<dbReference type="Gene3D" id="3.30.460.10">
    <property type="entry name" value="Beta Polymerase, domain 2"/>
    <property type="match status" value="1"/>
</dbReference>
<dbReference type="InterPro" id="IPR043519">
    <property type="entry name" value="NT_sf"/>
</dbReference>
<dbReference type="EMBL" id="SJPG01000001">
    <property type="protein sequence ID" value="TWT59508.1"/>
    <property type="molecule type" value="Genomic_DNA"/>
</dbReference>
<dbReference type="GO" id="GO:0017148">
    <property type="term" value="P:negative regulation of translation"/>
    <property type="evidence" value="ECO:0007669"/>
    <property type="project" value="UniProtKB-UniRule"/>
</dbReference>
<comment type="subcellular location">
    <subcellularLocation>
        <location evidence="2">Cytoplasm</location>
    </subcellularLocation>
</comment>
<name>A0A5C5X9M2_9PLAN</name>
<dbReference type="SUPFAM" id="SSF81301">
    <property type="entry name" value="Nucleotidyltransferase"/>
    <property type="match status" value="1"/>
</dbReference>